<evidence type="ECO:0000256" key="12">
    <source>
        <dbReference type="SAM" id="SignalP"/>
    </source>
</evidence>
<dbReference type="Pfam" id="PF00085">
    <property type="entry name" value="Thioredoxin"/>
    <property type="match status" value="1"/>
</dbReference>
<keyword evidence="15" id="KW-1185">Reference proteome</keyword>
<dbReference type="GO" id="GO:0034976">
    <property type="term" value="P:response to endoplasmic reticulum stress"/>
    <property type="evidence" value="ECO:0007669"/>
    <property type="project" value="TreeGrafter"/>
</dbReference>
<evidence type="ECO:0000256" key="6">
    <source>
        <dbReference type="ARBA" id="ARBA00022737"/>
    </source>
</evidence>
<keyword evidence="8" id="KW-1015">Disulfide bond</keyword>
<evidence type="ECO:0000313" key="14">
    <source>
        <dbReference type="EMBL" id="KVI00989.1"/>
    </source>
</evidence>
<protein>
    <recommendedName>
        <fullName evidence="4">protein disulfide-isomerase</fullName>
        <ecNumber evidence="4">5.3.4.1</ecNumber>
    </recommendedName>
</protein>
<dbReference type="InterPro" id="IPR013766">
    <property type="entry name" value="Thioredoxin_domain"/>
</dbReference>
<comment type="caution">
    <text evidence="14">The sequence shown here is derived from an EMBL/GenBank/DDBJ whole genome shotgun (WGS) entry which is preliminary data.</text>
</comment>
<evidence type="ECO:0000256" key="7">
    <source>
        <dbReference type="ARBA" id="ARBA00022824"/>
    </source>
</evidence>
<dbReference type="PRINTS" id="PR00421">
    <property type="entry name" value="THIOREDOXIN"/>
</dbReference>
<dbReference type="NCBIfam" id="TIGR01126">
    <property type="entry name" value="pdi_dom"/>
    <property type="match status" value="1"/>
</dbReference>
<evidence type="ECO:0000313" key="15">
    <source>
        <dbReference type="Proteomes" id="UP000243975"/>
    </source>
</evidence>
<dbReference type="GO" id="GO:0006457">
    <property type="term" value="P:protein folding"/>
    <property type="evidence" value="ECO:0007669"/>
    <property type="project" value="TreeGrafter"/>
</dbReference>
<dbReference type="PANTHER" id="PTHR18929:SF132">
    <property type="entry name" value="PROTEIN DISULFIDE-ISOMERASE A3"/>
    <property type="match status" value="1"/>
</dbReference>
<feature type="domain" description="Thioredoxin" evidence="13">
    <location>
        <begin position="11"/>
        <end position="149"/>
    </location>
</feature>
<feature type="chain" id="PRO_5007119308" description="protein disulfide-isomerase" evidence="12">
    <location>
        <begin position="24"/>
        <end position="270"/>
    </location>
</feature>
<dbReference type="InterPro" id="IPR036249">
    <property type="entry name" value="Thioredoxin-like_sf"/>
</dbReference>
<evidence type="ECO:0000256" key="3">
    <source>
        <dbReference type="ARBA" id="ARBA00006347"/>
    </source>
</evidence>
<name>A0A103Y1W0_CYNCS</name>
<dbReference type="STRING" id="59895.A0A103Y1W0"/>
<feature type="signal peptide" evidence="12">
    <location>
        <begin position="1"/>
        <end position="23"/>
    </location>
</feature>
<dbReference type="Gene3D" id="3.40.30.10">
    <property type="entry name" value="Glutaredoxin"/>
    <property type="match status" value="2"/>
</dbReference>
<dbReference type="OMA" id="EYDIKSF"/>
<evidence type="ECO:0000256" key="4">
    <source>
        <dbReference type="ARBA" id="ARBA00012723"/>
    </source>
</evidence>
<dbReference type="PANTHER" id="PTHR18929">
    <property type="entry name" value="PROTEIN DISULFIDE ISOMERASE"/>
    <property type="match status" value="1"/>
</dbReference>
<comment type="similarity">
    <text evidence="3 11">Belongs to the protein disulfide isomerase family.</text>
</comment>
<dbReference type="EC" id="5.3.4.1" evidence="4"/>
<proteinExistence type="inferred from homology"/>
<dbReference type="EMBL" id="LEKV01003149">
    <property type="protein sequence ID" value="KVI00989.1"/>
    <property type="molecule type" value="Genomic_DNA"/>
</dbReference>
<feature type="non-terminal residue" evidence="14">
    <location>
        <position position="270"/>
    </location>
</feature>
<keyword evidence="7" id="KW-0256">Endoplasmic reticulum</keyword>
<evidence type="ECO:0000256" key="9">
    <source>
        <dbReference type="ARBA" id="ARBA00023235"/>
    </source>
</evidence>
<dbReference type="PROSITE" id="PS51352">
    <property type="entry name" value="THIOREDOXIN_2"/>
    <property type="match status" value="1"/>
</dbReference>
<dbReference type="Proteomes" id="UP000243975">
    <property type="component" value="Unassembled WGS sequence"/>
</dbReference>
<dbReference type="GO" id="GO:0003756">
    <property type="term" value="F:protein disulfide isomerase activity"/>
    <property type="evidence" value="ECO:0007669"/>
    <property type="project" value="UniProtKB-EC"/>
</dbReference>
<evidence type="ECO:0000256" key="2">
    <source>
        <dbReference type="ARBA" id="ARBA00004319"/>
    </source>
</evidence>
<dbReference type="InterPro" id="IPR017937">
    <property type="entry name" value="Thioredoxin_CS"/>
</dbReference>
<dbReference type="InterPro" id="IPR005788">
    <property type="entry name" value="PDI_thioredoxin-like_dom"/>
</dbReference>
<dbReference type="FunFam" id="3.40.30.10:FF:000184">
    <property type="entry name" value="Protein disulfide-isomerase"/>
    <property type="match status" value="1"/>
</dbReference>
<keyword evidence="5 12" id="KW-0732">Signal</keyword>
<evidence type="ECO:0000256" key="11">
    <source>
        <dbReference type="RuleBase" id="RU004208"/>
    </source>
</evidence>
<reference evidence="14 15" key="1">
    <citation type="journal article" date="2016" name="Sci. Rep.">
        <title>The genome sequence of the outbreeding globe artichoke constructed de novo incorporating a phase-aware low-pass sequencing strategy of F1 progeny.</title>
        <authorList>
            <person name="Scaglione D."/>
            <person name="Reyes-Chin-Wo S."/>
            <person name="Acquadro A."/>
            <person name="Froenicke L."/>
            <person name="Portis E."/>
            <person name="Beitel C."/>
            <person name="Tirone M."/>
            <person name="Mauro R."/>
            <person name="Lo Monaco A."/>
            <person name="Mauromicale G."/>
            <person name="Faccioli P."/>
            <person name="Cattivelli L."/>
            <person name="Rieseberg L."/>
            <person name="Michelmore R."/>
            <person name="Lanteri S."/>
        </authorList>
    </citation>
    <scope>NUCLEOTIDE SEQUENCE [LARGE SCALE GENOMIC DNA]</scope>
    <source>
        <strain evidence="14">2C</strain>
    </source>
</reference>
<comment type="subcellular location">
    <subcellularLocation>
        <location evidence="2">Endoplasmic reticulum lumen</location>
    </subcellularLocation>
</comment>
<organism evidence="14 15">
    <name type="scientific">Cynara cardunculus var. scolymus</name>
    <name type="common">Globe artichoke</name>
    <name type="synonym">Cynara scolymus</name>
    <dbReference type="NCBI Taxonomy" id="59895"/>
    <lineage>
        <taxon>Eukaryota</taxon>
        <taxon>Viridiplantae</taxon>
        <taxon>Streptophyta</taxon>
        <taxon>Embryophyta</taxon>
        <taxon>Tracheophyta</taxon>
        <taxon>Spermatophyta</taxon>
        <taxon>Magnoliopsida</taxon>
        <taxon>eudicotyledons</taxon>
        <taxon>Gunneridae</taxon>
        <taxon>Pentapetalae</taxon>
        <taxon>asterids</taxon>
        <taxon>campanulids</taxon>
        <taxon>Asterales</taxon>
        <taxon>Asteraceae</taxon>
        <taxon>Carduoideae</taxon>
        <taxon>Cardueae</taxon>
        <taxon>Carduinae</taxon>
        <taxon>Cynara</taxon>
    </lineage>
</organism>
<dbReference type="CDD" id="cd02981">
    <property type="entry name" value="PDI_b_family"/>
    <property type="match status" value="1"/>
</dbReference>
<dbReference type="Gramene" id="KVI00989">
    <property type="protein sequence ID" value="KVI00989"/>
    <property type="gene ID" value="Ccrd_020745"/>
</dbReference>
<dbReference type="CDD" id="cd02961">
    <property type="entry name" value="PDI_a_family"/>
    <property type="match status" value="1"/>
</dbReference>
<dbReference type="GO" id="GO:0005788">
    <property type="term" value="C:endoplasmic reticulum lumen"/>
    <property type="evidence" value="ECO:0007669"/>
    <property type="project" value="UniProtKB-SubCell"/>
</dbReference>
<keyword evidence="10" id="KW-0676">Redox-active center</keyword>
<accession>A0A103Y1W0</accession>
<comment type="catalytic activity">
    <reaction evidence="1">
        <text>Catalyzes the rearrangement of -S-S- bonds in proteins.</text>
        <dbReference type="EC" id="5.3.4.1"/>
    </reaction>
</comment>
<dbReference type="SUPFAM" id="SSF52833">
    <property type="entry name" value="Thioredoxin-like"/>
    <property type="match status" value="1"/>
</dbReference>
<evidence type="ECO:0000256" key="8">
    <source>
        <dbReference type="ARBA" id="ARBA00023157"/>
    </source>
</evidence>
<dbReference type="PROSITE" id="PS00194">
    <property type="entry name" value="THIOREDOXIN_1"/>
    <property type="match status" value="1"/>
</dbReference>
<evidence type="ECO:0000256" key="5">
    <source>
        <dbReference type="ARBA" id="ARBA00022729"/>
    </source>
</evidence>
<evidence type="ECO:0000259" key="13">
    <source>
        <dbReference type="PROSITE" id="PS51352"/>
    </source>
</evidence>
<keyword evidence="9 14" id="KW-0413">Isomerase</keyword>
<sequence length="270" mass="29705">MVSFGILIVLFLFSLVALSFVGGLCITVDSKEPSHSKEFVLTLDQSNFTETIGKHNFVVVEFYAPWCGHCKDLAPEYEKAACILSNNGSPVVVAKVDVNDEKNKDVAIEYDIKSFPTLKLIRDGGKRVQDYKGPRDAQGIVAYLKKQSGPASAQIKSTEDATHLIDGDEIVIFEAFSTLAENLRSNYEFAHTLNAKLLPRGDSTVSGPIVQTFIEEATIPSVTLFNKDPKNHPSKPFGAFESKYHDIANEHKGKGMSFLMADVEATHAFQ</sequence>
<keyword evidence="6" id="KW-0677">Repeat</keyword>
<dbReference type="AlphaFoldDB" id="A0A103Y1W0"/>
<evidence type="ECO:0000256" key="10">
    <source>
        <dbReference type="ARBA" id="ARBA00023284"/>
    </source>
</evidence>
<evidence type="ECO:0000256" key="1">
    <source>
        <dbReference type="ARBA" id="ARBA00001182"/>
    </source>
</evidence>
<gene>
    <name evidence="14" type="ORF">Ccrd_020745</name>
</gene>